<keyword evidence="9" id="KW-0539">Nucleus</keyword>
<feature type="compositionally biased region" description="Pro residues" evidence="12">
    <location>
        <begin position="628"/>
        <end position="641"/>
    </location>
</feature>
<dbReference type="InterPro" id="IPR036236">
    <property type="entry name" value="Znf_C2H2_sf"/>
</dbReference>
<keyword evidence="7" id="KW-0238">DNA-binding</keyword>
<dbReference type="SUPFAM" id="SSF57667">
    <property type="entry name" value="beta-beta-alpha zinc fingers"/>
    <property type="match status" value="1"/>
</dbReference>
<keyword evidence="3" id="KW-0677">Repeat</keyword>
<evidence type="ECO:0000256" key="7">
    <source>
        <dbReference type="ARBA" id="ARBA00023125"/>
    </source>
</evidence>
<evidence type="ECO:0000256" key="10">
    <source>
        <dbReference type="ARBA" id="ARBA00038023"/>
    </source>
</evidence>
<feature type="compositionally biased region" description="Polar residues" evidence="12">
    <location>
        <begin position="663"/>
        <end position="677"/>
    </location>
</feature>
<feature type="compositionally biased region" description="Basic and acidic residues" evidence="12">
    <location>
        <begin position="131"/>
        <end position="143"/>
    </location>
</feature>
<dbReference type="GO" id="GO:0000978">
    <property type="term" value="F:RNA polymerase II cis-regulatory region sequence-specific DNA binding"/>
    <property type="evidence" value="ECO:0007669"/>
    <property type="project" value="TreeGrafter"/>
</dbReference>
<dbReference type="InterPro" id="IPR013087">
    <property type="entry name" value="Znf_C2H2_type"/>
</dbReference>
<dbReference type="Pfam" id="PF00096">
    <property type="entry name" value="zf-C2H2"/>
    <property type="match status" value="2"/>
</dbReference>
<feature type="region of interest" description="Disordered" evidence="12">
    <location>
        <begin position="507"/>
        <end position="681"/>
    </location>
</feature>
<keyword evidence="8" id="KW-0804">Transcription</keyword>
<evidence type="ECO:0000256" key="2">
    <source>
        <dbReference type="ARBA" id="ARBA00022723"/>
    </source>
</evidence>
<sequence>MPDGLPSTMAQAEQGNSNVTSSNPLGLPTPVPDPITGRLDPNDPTVKALTEAALNMDKSKIPRPYKCPLCDRAFYRLEHQTRHIRTHTGEKPHACTHPGCDKRFSRSDELTRHARIHLPPAHENGSHKGKAKYEEDHDHDDHRGHHLPHLGPSYNMDLERHGYPYNLHSLQMGATSGGISDISALAAAASDQLIELERHEAFRRAEWELRHRQIAGARKSNGNSPVGTPGSAPTAPYGFSNERERLSLAGVAAPGGGTLVYPVSAAQPANGNQPAVPAGTLADPTYLVPPSCCHEECHKSYRKRLKVAKQTQACPNCLTVPHNGNSHGAGGTGGAGHGSGGGGGDSHHSSSSNTPKDRSTHNSSEDLTKFNVPGTANYHLNSASLTQELAALQFQHLQALQRQRSAGISHSPHGSLSHSHSHGIHKPHAMPIQPQGHLRPYTLDMNNHRGLASTHVSAAPSPASSDDSDDDQPMNEVHPQAHLEFTPATSPVLSSMRQMSLWQGKAVTAPASRATSPVLHSRGPSRPGSPIEGHSANSGKHGHTSHSARDAKNRSHPYTGHSLHYSTPNSPHFPPQMGNNNKHHRMSPPKLHRTLSSDGGRQSHSHSHPHGQGQQRQSVQDILNAPSILPPPTDRMLPPPSSSSFTSSVPSVSYSISSQPTSAQHSPSTSRASSPVHSSHAPVQPHIIHGVRAAFGMTPISASNSPNTKEPKIAQSLAQSYSPPHKLAPMSSASNHNSMSSIHSDSIRLPSLSRGNSPVHFLGMEIDGSQA</sequence>
<protein>
    <recommendedName>
        <fullName evidence="13">C2H2-type domain-containing protein</fullName>
    </recommendedName>
</protein>
<gene>
    <name evidence="14" type="ORF">L201_003157</name>
</gene>
<dbReference type="PANTHER" id="PTHR47428:SF1">
    <property type="entry name" value="REGULATORY PROTEIN MIG1-RELATED"/>
    <property type="match status" value="1"/>
</dbReference>
<feature type="compositionally biased region" description="Low complexity" evidence="12">
    <location>
        <begin position="642"/>
        <end position="662"/>
    </location>
</feature>
<feature type="region of interest" description="Disordered" evidence="12">
    <location>
        <begin position="403"/>
        <end position="476"/>
    </location>
</feature>
<feature type="compositionally biased region" description="Low complexity" evidence="12">
    <location>
        <begin position="403"/>
        <end position="418"/>
    </location>
</feature>
<proteinExistence type="inferred from homology"/>
<feature type="region of interest" description="Disordered" evidence="12">
    <location>
        <begin position="720"/>
        <end position="750"/>
    </location>
</feature>
<accession>A0AAX4JSW2</accession>
<keyword evidence="4 11" id="KW-0863">Zinc-finger</keyword>
<feature type="compositionally biased region" description="Low complexity" evidence="12">
    <location>
        <begin position="730"/>
        <end position="744"/>
    </location>
</feature>
<keyword evidence="6" id="KW-0805">Transcription regulation</keyword>
<evidence type="ECO:0000256" key="9">
    <source>
        <dbReference type="ARBA" id="ARBA00023242"/>
    </source>
</evidence>
<dbReference type="GO" id="GO:0005737">
    <property type="term" value="C:cytoplasm"/>
    <property type="evidence" value="ECO:0007669"/>
    <property type="project" value="TreeGrafter"/>
</dbReference>
<dbReference type="RefSeq" id="XP_066075014.1">
    <property type="nucleotide sequence ID" value="XM_066218917.1"/>
</dbReference>
<feature type="compositionally biased region" description="Gly residues" evidence="12">
    <location>
        <begin position="328"/>
        <end position="344"/>
    </location>
</feature>
<dbReference type="InterPro" id="IPR051007">
    <property type="entry name" value="creA/MIG_C2H2-ZnF"/>
</dbReference>
<evidence type="ECO:0000256" key="5">
    <source>
        <dbReference type="ARBA" id="ARBA00022833"/>
    </source>
</evidence>
<evidence type="ECO:0000313" key="15">
    <source>
        <dbReference type="Proteomes" id="UP001355207"/>
    </source>
</evidence>
<feature type="region of interest" description="Disordered" evidence="12">
    <location>
        <begin position="216"/>
        <end position="239"/>
    </location>
</feature>
<feature type="region of interest" description="Disordered" evidence="12">
    <location>
        <begin position="116"/>
        <end position="145"/>
    </location>
</feature>
<dbReference type="EMBL" id="CP144101">
    <property type="protein sequence ID" value="WWC88251.1"/>
    <property type="molecule type" value="Genomic_DNA"/>
</dbReference>
<keyword evidence="2" id="KW-0479">Metal-binding</keyword>
<feature type="region of interest" description="Disordered" evidence="12">
    <location>
        <begin position="1"/>
        <end position="44"/>
    </location>
</feature>
<dbReference type="GO" id="GO:0005634">
    <property type="term" value="C:nucleus"/>
    <property type="evidence" value="ECO:0007669"/>
    <property type="project" value="UniProtKB-SubCell"/>
</dbReference>
<dbReference type="PANTHER" id="PTHR47428">
    <property type="entry name" value="REGULATORY PROTEIN MIG1-RELATED"/>
    <property type="match status" value="1"/>
</dbReference>
<keyword evidence="15" id="KW-1185">Reference proteome</keyword>
<feature type="domain" description="C2H2-type" evidence="13">
    <location>
        <begin position="65"/>
        <end position="92"/>
    </location>
</feature>
<organism evidence="14 15">
    <name type="scientific">Kwoniella dendrophila CBS 6074</name>
    <dbReference type="NCBI Taxonomy" id="1295534"/>
    <lineage>
        <taxon>Eukaryota</taxon>
        <taxon>Fungi</taxon>
        <taxon>Dikarya</taxon>
        <taxon>Basidiomycota</taxon>
        <taxon>Agaricomycotina</taxon>
        <taxon>Tremellomycetes</taxon>
        <taxon>Tremellales</taxon>
        <taxon>Cryptococcaceae</taxon>
        <taxon>Kwoniella</taxon>
    </lineage>
</organism>
<feature type="region of interest" description="Disordered" evidence="12">
    <location>
        <begin position="328"/>
        <end position="370"/>
    </location>
</feature>
<feature type="compositionally biased region" description="Polar residues" evidence="12">
    <location>
        <begin position="8"/>
        <end position="24"/>
    </location>
</feature>
<name>A0AAX4JSW2_9TREE</name>
<dbReference type="PROSITE" id="PS50157">
    <property type="entry name" value="ZINC_FINGER_C2H2_2"/>
    <property type="match status" value="2"/>
</dbReference>
<dbReference type="AlphaFoldDB" id="A0AAX4JSW2"/>
<feature type="domain" description="C2H2-type" evidence="13">
    <location>
        <begin position="93"/>
        <end position="117"/>
    </location>
</feature>
<dbReference type="FunFam" id="3.30.160.60:FF:000690">
    <property type="entry name" value="Zinc finger protein 354C"/>
    <property type="match status" value="1"/>
</dbReference>
<evidence type="ECO:0000256" key="6">
    <source>
        <dbReference type="ARBA" id="ARBA00023015"/>
    </source>
</evidence>
<dbReference type="FunFam" id="3.30.160.60:FF:000089">
    <property type="entry name" value="DNA-binding protein creA"/>
    <property type="match status" value="1"/>
</dbReference>
<dbReference type="Gene3D" id="3.30.160.60">
    <property type="entry name" value="Classic Zinc Finger"/>
    <property type="match status" value="2"/>
</dbReference>
<dbReference type="GO" id="GO:0008270">
    <property type="term" value="F:zinc ion binding"/>
    <property type="evidence" value="ECO:0007669"/>
    <property type="project" value="UniProtKB-KW"/>
</dbReference>
<reference evidence="14 15" key="1">
    <citation type="submission" date="2024-01" db="EMBL/GenBank/DDBJ databases">
        <title>Comparative genomics of Cryptococcus and Kwoniella reveals pathogenesis evolution and contrasting modes of karyotype evolution via chromosome fusion or intercentromeric recombination.</title>
        <authorList>
            <person name="Coelho M.A."/>
            <person name="David-Palma M."/>
            <person name="Shea T."/>
            <person name="Bowers K."/>
            <person name="McGinley-Smith S."/>
            <person name="Mohammad A.W."/>
            <person name="Gnirke A."/>
            <person name="Yurkov A.M."/>
            <person name="Nowrousian M."/>
            <person name="Sun S."/>
            <person name="Cuomo C.A."/>
            <person name="Heitman J."/>
        </authorList>
    </citation>
    <scope>NUCLEOTIDE SEQUENCE [LARGE SCALE GENOMIC DNA]</scope>
    <source>
        <strain evidence="14 15">CBS 6074</strain>
    </source>
</reference>
<dbReference type="GO" id="GO:0000433">
    <property type="term" value="P:carbon catabolite repression of transcription from RNA polymerase II promoter by glucose"/>
    <property type="evidence" value="ECO:0007669"/>
    <property type="project" value="TreeGrafter"/>
</dbReference>
<evidence type="ECO:0000256" key="1">
    <source>
        <dbReference type="ARBA" id="ARBA00004123"/>
    </source>
</evidence>
<dbReference type="SMART" id="SM00355">
    <property type="entry name" value="ZnF_C2H2"/>
    <property type="match status" value="2"/>
</dbReference>
<dbReference type="PROSITE" id="PS00028">
    <property type="entry name" value="ZINC_FINGER_C2H2_1"/>
    <property type="match status" value="2"/>
</dbReference>
<evidence type="ECO:0000256" key="8">
    <source>
        <dbReference type="ARBA" id="ARBA00023163"/>
    </source>
</evidence>
<evidence type="ECO:0000256" key="11">
    <source>
        <dbReference type="PROSITE-ProRule" id="PRU00042"/>
    </source>
</evidence>
<evidence type="ECO:0000256" key="3">
    <source>
        <dbReference type="ARBA" id="ARBA00022737"/>
    </source>
</evidence>
<feature type="compositionally biased region" description="Basic residues" evidence="12">
    <location>
        <begin position="581"/>
        <end position="593"/>
    </location>
</feature>
<dbReference type="GeneID" id="91093827"/>
<evidence type="ECO:0000256" key="12">
    <source>
        <dbReference type="SAM" id="MobiDB-lite"/>
    </source>
</evidence>
<feature type="compositionally biased region" description="Basic residues" evidence="12">
    <location>
        <begin position="419"/>
        <end position="428"/>
    </location>
</feature>
<dbReference type="Proteomes" id="UP001355207">
    <property type="component" value="Chromosome 4"/>
</dbReference>
<evidence type="ECO:0000256" key="4">
    <source>
        <dbReference type="ARBA" id="ARBA00022771"/>
    </source>
</evidence>
<keyword evidence="5" id="KW-0862">Zinc</keyword>
<evidence type="ECO:0000259" key="13">
    <source>
        <dbReference type="PROSITE" id="PS50157"/>
    </source>
</evidence>
<feature type="compositionally biased region" description="Basic and acidic residues" evidence="12">
    <location>
        <begin position="355"/>
        <end position="368"/>
    </location>
</feature>
<comment type="subcellular location">
    <subcellularLocation>
        <location evidence="1">Nucleus</location>
    </subcellularLocation>
</comment>
<evidence type="ECO:0000313" key="14">
    <source>
        <dbReference type="EMBL" id="WWC88251.1"/>
    </source>
</evidence>
<comment type="similarity">
    <text evidence="10">Belongs to the creA/MIG C2H2-type zinc-finger protein family.</text>
</comment>